<dbReference type="EMBL" id="BEYU01000052">
    <property type="protein sequence ID" value="GBG29071.1"/>
    <property type="molecule type" value="Genomic_DNA"/>
</dbReference>
<gene>
    <name evidence="2" type="ORF">FCC1311_052932</name>
</gene>
<dbReference type="AlphaFoldDB" id="A0A2R5GLC3"/>
<dbReference type="InParanoid" id="A0A2R5GLC3"/>
<feature type="transmembrane region" description="Helical" evidence="1">
    <location>
        <begin position="274"/>
        <end position="291"/>
    </location>
</feature>
<feature type="transmembrane region" description="Helical" evidence="1">
    <location>
        <begin position="303"/>
        <end position="322"/>
    </location>
</feature>
<sequence length="396" mass="45685">MPEVDVSDVFKRRSAAWIDFWRGHVKGPVLAEVRYDMMNLRNIDIDSSTFRAKMLVYVRVHLDDIGITESERIPLKDGSFCVKSGPNTYVHEYTPWIQFLGDVAKSNWVRFHNDRLTFCYELEGIYPLGTRGAMYPYDFHELKIKFTSNWDHETLLFVPWADDYLRGRERWPVEIAQSLKDVTVVDERVATIRKEEVAPTLYQRWKWIEIPAINFTISRGFGGRYSYSDVACTVFVHREVGLMQPIISVFLQPMLLAALAPLSIEFFPDEASRLSFNISLLIAMSVSFTSSGSRVTFADYYKLGMFFFGALVLVLASFTELIPELEEFNVRTICWSIFCALHAVFVVVIVAYEVFVMLPVRRTCENTKYNDFETVLSRCANQRPTAIQSAESFDKA</sequence>
<protein>
    <recommendedName>
        <fullName evidence="4">Neurotransmitter-gated ion-channel ligand-binding domain-containing protein</fullName>
    </recommendedName>
</protein>
<evidence type="ECO:0000313" key="2">
    <source>
        <dbReference type="EMBL" id="GBG29071.1"/>
    </source>
</evidence>
<comment type="caution">
    <text evidence="2">The sequence shown here is derived from an EMBL/GenBank/DDBJ whole genome shotgun (WGS) entry which is preliminary data.</text>
</comment>
<evidence type="ECO:0000256" key="1">
    <source>
        <dbReference type="SAM" id="Phobius"/>
    </source>
</evidence>
<feature type="transmembrane region" description="Helical" evidence="1">
    <location>
        <begin position="334"/>
        <end position="358"/>
    </location>
</feature>
<feature type="transmembrane region" description="Helical" evidence="1">
    <location>
        <begin position="242"/>
        <end position="262"/>
    </location>
</feature>
<organism evidence="2 3">
    <name type="scientific">Hondaea fermentalgiana</name>
    <dbReference type="NCBI Taxonomy" id="2315210"/>
    <lineage>
        <taxon>Eukaryota</taxon>
        <taxon>Sar</taxon>
        <taxon>Stramenopiles</taxon>
        <taxon>Bigyra</taxon>
        <taxon>Labyrinthulomycetes</taxon>
        <taxon>Thraustochytrida</taxon>
        <taxon>Thraustochytriidae</taxon>
        <taxon>Hondaea</taxon>
    </lineage>
</organism>
<reference evidence="2 3" key="1">
    <citation type="submission" date="2017-12" db="EMBL/GenBank/DDBJ databases">
        <title>Sequencing, de novo assembly and annotation of complete genome of a new Thraustochytrid species, strain FCC1311.</title>
        <authorList>
            <person name="Sedici K."/>
            <person name="Godart F."/>
            <person name="Aiese Cigliano R."/>
            <person name="Sanseverino W."/>
            <person name="Barakat M."/>
            <person name="Ortet P."/>
            <person name="Marechal E."/>
            <person name="Cagnac O."/>
            <person name="Amato A."/>
        </authorList>
    </citation>
    <scope>NUCLEOTIDE SEQUENCE [LARGE SCALE GENOMIC DNA]</scope>
</reference>
<evidence type="ECO:0008006" key="4">
    <source>
        <dbReference type="Google" id="ProtNLM"/>
    </source>
</evidence>
<keyword evidence="1" id="KW-1133">Transmembrane helix</keyword>
<proteinExistence type="predicted"/>
<keyword evidence="1" id="KW-0812">Transmembrane</keyword>
<evidence type="ECO:0000313" key="3">
    <source>
        <dbReference type="Proteomes" id="UP000241890"/>
    </source>
</evidence>
<name>A0A2R5GLC3_9STRA</name>
<accession>A0A2R5GLC3</accession>
<keyword evidence="1" id="KW-0472">Membrane</keyword>
<keyword evidence="3" id="KW-1185">Reference proteome</keyword>
<dbReference type="Proteomes" id="UP000241890">
    <property type="component" value="Unassembled WGS sequence"/>
</dbReference>